<evidence type="ECO:0000259" key="1">
    <source>
        <dbReference type="Pfam" id="PF13180"/>
    </source>
</evidence>
<dbReference type="Pfam" id="PF13180">
    <property type="entry name" value="PDZ_2"/>
    <property type="match status" value="1"/>
</dbReference>
<dbReference type="RefSeq" id="WP_115571625.1">
    <property type="nucleotide sequence ID" value="NZ_NXLT01000010.1"/>
</dbReference>
<dbReference type="SUPFAM" id="SSF50156">
    <property type="entry name" value="PDZ domain-like"/>
    <property type="match status" value="1"/>
</dbReference>
<gene>
    <name evidence="3" type="ORF">CQA54_08290</name>
</gene>
<dbReference type="InterPro" id="IPR001478">
    <property type="entry name" value="PDZ"/>
</dbReference>
<keyword evidence="4" id="KW-1185">Reference proteome</keyword>
<proteinExistence type="predicted"/>
<dbReference type="InterPro" id="IPR036034">
    <property type="entry name" value="PDZ_sf"/>
</dbReference>
<feature type="domain" description="PDZ" evidence="1">
    <location>
        <begin position="171"/>
        <end position="246"/>
    </location>
</feature>
<comment type="caution">
    <text evidence="3">The sequence shown here is derived from an EMBL/GenBank/DDBJ whole genome shotgun (WGS) entry which is preliminary data.</text>
</comment>
<dbReference type="Pfam" id="PF24314">
    <property type="entry name" value="DUF7488"/>
    <property type="match status" value="1"/>
</dbReference>
<organism evidence="3 4">
    <name type="scientific">Helicobacter equorum</name>
    <dbReference type="NCBI Taxonomy" id="361872"/>
    <lineage>
        <taxon>Bacteria</taxon>
        <taxon>Pseudomonadati</taxon>
        <taxon>Campylobacterota</taxon>
        <taxon>Epsilonproteobacteria</taxon>
        <taxon>Campylobacterales</taxon>
        <taxon>Helicobacteraceae</taxon>
        <taxon>Helicobacter</taxon>
    </lineage>
</organism>
<dbReference type="InterPro" id="IPR055911">
    <property type="entry name" value="DUF7488"/>
</dbReference>
<protein>
    <submittedName>
        <fullName evidence="3">PDZ domain-containing protein</fullName>
    </submittedName>
</protein>
<evidence type="ECO:0000313" key="3">
    <source>
        <dbReference type="EMBL" id="RDU65947.1"/>
    </source>
</evidence>
<evidence type="ECO:0000259" key="2">
    <source>
        <dbReference type="Pfam" id="PF24314"/>
    </source>
</evidence>
<evidence type="ECO:0000313" key="4">
    <source>
        <dbReference type="Proteomes" id="UP000256514"/>
    </source>
</evidence>
<dbReference type="AlphaFoldDB" id="A0A3D8IKS8"/>
<reference evidence="3 4" key="1">
    <citation type="submission" date="2018-04" db="EMBL/GenBank/DDBJ databases">
        <title>Novel Campyloabacter and Helicobacter Species and Strains.</title>
        <authorList>
            <person name="Mannion A.J."/>
            <person name="Shen Z."/>
            <person name="Fox J.G."/>
        </authorList>
    </citation>
    <scope>NUCLEOTIDE SEQUENCE [LARGE SCALE GENOMIC DNA]</scope>
    <source>
        <strain evidence="3 4">MIT 12-6600</strain>
    </source>
</reference>
<dbReference type="EMBL" id="NXLT01000010">
    <property type="protein sequence ID" value="RDU65947.1"/>
    <property type="molecule type" value="Genomic_DNA"/>
</dbReference>
<sequence length="341" mass="38985">MKCWWLCLVFLGGLYAQEYEYKHCMEYYKNASVAVGDTRAIALKHNNKVVYFLYARTPPQAKILKSDPFMGFYLIESKPTKLSYDLLTLDKRTLEDKNLVAISAREPMRGSITARQTSYLNYARFSNTLERNSVIGNICYQIYGVGVGGKEFIEKSYIDRFLDAKEIVYSDIGVRFGADSKRAIVALSDPFFPHNPFLQGDEIVSINAIKITSKEQAIWVITNLSRSKNASVQVRRGAELHTFSLKPDRLYGGFLLRDTFLERFGIVVDSNLVIRKKGTKLDRFAELKVGDKIVWINKQPATLGNLTQLLSHTLDPKELAKYDGKIQLLVRRGEFEFFIKI</sequence>
<feature type="domain" description="DUF7488" evidence="2">
    <location>
        <begin position="18"/>
        <end position="165"/>
    </location>
</feature>
<dbReference type="Proteomes" id="UP000256514">
    <property type="component" value="Unassembled WGS sequence"/>
</dbReference>
<accession>A0A3D8IKS8</accession>
<dbReference type="OrthoDB" id="5338305at2"/>
<name>A0A3D8IKS8_9HELI</name>